<dbReference type="PANTHER" id="PTHR11066:SF34">
    <property type="entry name" value="ACYL-COENZYME A THIOESTERASE 8"/>
    <property type="match status" value="1"/>
</dbReference>
<reference evidence="5 6" key="1">
    <citation type="submission" date="2019-04" db="EMBL/GenBank/DDBJ databases">
        <authorList>
            <person name="Dong K."/>
        </authorList>
    </citation>
    <scope>NUCLEOTIDE SEQUENCE [LARGE SCALE GENOMIC DNA]</scope>
    <source>
        <strain evidence="6">dk3543</strain>
    </source>
</reference>
<gene>
    <name evidence="5" type="ORF">FC770_00320</name>
</gene>
<dbReference type="RefSeq" id="WP_137064138.1">
    <property type="nucleotide sequence ID" value="NZ_CP040748.1"/>
</dbReference>
<dbReference type="InterPro" id="IPR003703">
    <property type="entry name" value="Acyl_CoA_thio"/>
</dbReference>
<dbReference type="InterPro" id="IPR025652">
    <property type="entry name" value="TesB_C"/>
</dbReference>
<sequence length="296" mass="32651">MPDHDELLALLDLDCPWPGHLVGGQPPASMLDKVYGGQLLAQALVAMTRTVDLDRRAHAVQGTFFHPGNHVDALHYDVEKLRDGRSFSVRSVVASQDSRELLRATASFQVPEPGLAHSPAAPPAPPPDDLPSLADVIRDHSELDDAPWRREWPGVDVRYVDALLDSPDPTGPGRQQVWMKVRRTLPDDPVLHHQVLTYLSDLTLVNASLVPHGILVGAPELPRATLNHTVWLHEDVRADEWFLVDQTSPWAGGARGFSRAEVFQDGRHVASYAQEGLIRPRGDLRKRLLGDEADAS</sequence>
<dbReference type="InterPro" id="IPR042171">
    <property type="entry name" value="Acyl-CoA_hotdog"/>
</dbReference>
<evidence type="ECO:0000256" key="2">
    <source>
        <dbReference type="ARBA" id="ARBA00022801"/>
    </source>
</evidence>
<dbReference type="PANTHER" id="PTHR11066">
    <property type="entry name" value="ACYL-COA THIOESTERASE"/>
    <property type="match status" value="1"/>
</dbReference>
<dbReference type="GO" id="GO:0006637">
    <property type="term" value="P:acyl-CoA metabolic process"/>
    <property type="evidence" value="ECO:0007669"/>
    <property type="project" value="InterPro"/>
</dbReference>
<dbReference type="OrthoDB" id="9781019at2"/>
<accession>A0A4V5TMN3</accession>
<feature type="domain" description="Acyl-CoA thioesterase 2 C-terminal" evidence="3">
    <location>
        <begin position="174"/>
        <end position="277"/>
    </location>
</feature>
<protein>
    <submittedName>
        <fullName evidence="5">Acyl-CoA thioesterase II</fullName>
    </submittedName>
</protein>
<name>A0A4V5TMN3_9ACTN</name>
<evidence type="ECO:0000313" key="5">
    <source>
        <dbReference type="EMBL" id="TKI63673.1"/>
    </source>
</evidence>
<keyword evidence="2" id="KW-0378">Hydrolase</keyword>
<comment type="similarity">
    <text evidence="1">Belongs to the C/M/P thioester hydrolase family.</text>
</comment>
<dbReference type="CDD" id="cd03444">
    <property type="entry name" value="Thioesterase_II_repeat1"/>
    <property type="match status" value="1"/>
</dbReference>
<dbReference type="Pfam" id="PF02551">
    <property type="entry name" value="Acyl_CoA_thio"/>
    <property type="match status" value="1"/>
</dbReference>
<evidence type="ECO:0000313" key="6">
    <source>
        <dbReference type="Proteomes" id="UP000307808"/>
    </source>
</evidence>
<comment type="caution">
    <text evidence="5">The sequence shown here is derived from an EMBL/GenBank/DDBJ whole genome shotgun (WGS) entry which is preliminary data.</text>
</comment>
<feature type="domain" description="Acyl-CoA thioesterase-like N-terminal HotDog" evidence="4">
    <location>
        <begin position="28"/>
        <end position="109"/>
    </location>
</feature>
<dbReference type="Gene3D" id="2.40.160.210">
    <property type="entry name" value="Acyl-CoA thioesterase, double hotdog domain"/>
    <property type="match status" value="1"/>
</dbReference>
<keyword evidence="6" id="KW-1185">Reference proteome</keyword>
<dbReference type="GO" id="GO:0047617">
    <property type="term" value="F:fatty acyl-CoA hydrolase activity"/>
    <property type="evidence" value="ECO:0007669"/>
    <property type="project" value="InterPro"/>
</dbReference>
<evidence type="ECO:0000256" key="1">
    <source>
        <dbReference type="ARBA" id="ARBA00006538"/>
    </source>
</evidence>
<dbReference type="InterPro" id="IPR049449">
    <property type="entry name" value="TesB_ACOT8-like_N"/>
</dbReference>
<dbReference type="CDD" id="cd03445">
    <property type="entry name" value="Thioesterase_II_repeat2"/>
    <property type="match status" value="1"/>
</dbReference>
<proteinExistence type="inferred from homology"/>
<evidence type="ECO:0000259" key="3">
    <source>
        <dbReference type="Pfam" id="PF02551"/>
    </source>
</evidence>
<dbReference type="EMBL" id="SZPY01000001">
    <property type="protein sequence ID" value="TKI63673.1"/>
    <property type="molecule type" value="Genomic_DNA"/>
</dbReference>
<organism evidence="5 6">
    <name type="scientific">Nocardioides jishulii</name>
    <dbReference type="NCBI Taxonomy" id="2575440"/>
    <lineage>
        <taxon>Bacteria</taxon>
        <taxon>Bacillati</taxon>
        <taxon>Actinomycetota</taxon>
        <taxon>Actinomycetes</taxon>
        <taxon>Propionibacteriales</taxon>
        <taxon>Nocardioidaceae</taxon>
        <taxon>Nocardioides</taxon>
    </lineage>
</organism>
<dbReference type="Proteomes" id="UP000307808">
    <property type="component" value="Unassembled WGS sequence"/>
</dbReference>
<dbReference type="AlphaFoldDB" id="A0A4V5TMN3"/>
<dbReference type="GO" id="GO:0009062">
    <property type="term" value="P:fatty acid catabolic process"/>
    <property type="evidence" value="ECO:0007669"/>
    <property type="project" value="TreeGrafter"/>
</dbReference>
<dbReference type="InterPro" id="IPR029069">
    <property type="entry name" value="HotDog_dom_sf"/>
</dbReference>
<evidence type="ECO:0000259" key="4">
    <source>
        <dbReference type="Pfam" id="PF13622"/>
    </source>
</evidence>
<dbReference type="Pfam" id="PF13622">
    <property type="entry name" value="4HBT_3"/>
    <property type="match status" value="1"/>
</dbReference>
<dbReference type="SUPFAM" id="SSF54637">
    <property type="entry name" value="Thioesterase/thiol ester dehydrase-isomerase"/>
    <property type="match status" value="2"/>
</dbReference>